<dbReference type="KEGG" id="srd:SD10_21065"/>
<gene>
    <name evidence="1" type="ORF">SD10_21065</name>
</gene>
<keyword evidence="2" id="KW-1185">Reference proteome</keyword>
<dbReference type="PROSITE" id="PS51257">
    <property type="entry name" value="PROKAR_LIPOPROTEIN"/>
    <property type="match status" value="1"/>
</dbReference>
<accession>A0A0E4A130</accession>
<evidence type="ECO:0000313" key="1">
    <source>
        <dbReference type="EMBL" id="AKD58692.1"/>
    </source>
</evidence>
<dbReference type="EMBL" id="CP010429">
    <property type="protein sequence ID" value="AKD58692.1"/>
    <property type="molecule type" value="Genomic_DNA"/>
</dbReference>
<name>A0A0E4A130_9BACT</name>
<evidence type="ECO:0008006" key="3">
    <source>
        <dbReference type="Google" id="ProtNLM"/>
    </source>
</evidence>
<reference evidence="1 2" key="1">
    <citation type="journal article" date="2014" name="Curr. Microbiol.">
        <title>Spirosoma radiotolerans sp. nov., a gamma-radiation-resistant bacterium isolated from gamma ray-irradiated soil.</title>
        <authorList>
            <person name="Lee J.J."/>
            <person name="Srinivasan S."/>
            <person name="Lim S."/>
            <person name="Joe M."/>
            <person name="Im S."/>
            <person name="Bae S.I."/>
            <person name="Park K.R."/>
            <person name="Han J.H."/>
            <person name="Park S.H."/>
            <person name="Joo B.M."/>
            <person name="Park S.J."/>
            <person name="Kim M.K."/>
        </authorList>
    </citation>
    <scope>NUCLEOTIDE SEQUENCE [LARGE SCALE GENOMIC DNA]</scope>
    <source>
        <strain evidence="1 2">DG5A</strain>
    </source>
</reference>
<dbReference type="HOGENOM" id="CLU_1193286_0_0_10"/>
<dbReference type="RefSeq" id="WP_046579917.1">
    <property type="nucleotide sequence ID" value="NZ_CP010429.1"/>
</dbReference>
<organism evidence="1 2">
    <name type="scientific">Spirosoma radiotolerans</name>
    <dbReference type="NCBI Taxonomy" id="1379870"/>
    <lineage>
        <taxon>Bacteria</taxon>
        <taxon>Pseudomonadati</taxon>
        <taxon>Bacteroidota</taxon>
        <taxon>Cytophagia</taxon>
        <taxon>Cytophagales</taxon>
        <taxon>Cytophagaceae</taxon>
        <taxon>Spirosoma</taxon>
    </lineage>
</organism>
<dbReference type="AlphaFoldDB" id="A0A0E4A130"/>
<evidence type="ECO:0000313" key="2">
    <source>
        <dbReference type="Proteomes" id="UP000033054"/>
    </source>
</evidence>
<sequence>MKTLLFCGLLLGILSCEKPESDTVSPEYNDWYTVKSPIDREIQGVWGDYNKTLLITTVDRLFRSTDQGKNWQQVYRQSLGMFGVVEHQDTLFTLNGLLNSRYLINADNFSIDDGKTWQQYTRRNPIFEPSSATSTFAINPVTASTGISYQINQVFLGGPTATTGAFETPGVATSDGRRIDLPQLHQLHSLYLDKQGRLYISGTDAVCGRGQNFAFCNSQNGRGVVYISKKPLP</sequence>
<dbReference type="OrthoDB" id="749229at2"/>
<dbReference type="SUPFAM" id="SSF110296">
    <property type="entry name" value="Oligoxyloglucan reducing end-specific cellobiohydrolase"/>
    <property type="match status" value="1"/>
</dbReference>
<dbReference type="PATRIC" id="fig|1379870.5.peg.4544"/>
<protein>
    <recommendedName>
        <fullName evidence="3">Photosynthesis system II assembly factor Ycf48/Hcf136-like domain-containing protein</fullName>
    </recommendedName>
</protein>
<proteinExistence type="predicted"/>
<dbReference type="Proteomes" id="UP000033054">
    <property type="component" value="Chromosome"/>
</dbReference>